<gene>
    <name evidence="1" type="ORF">GXW71_20935</name>
</gene>
<accession>A0ABS5F2N7</accession>
<evidence type="ECO:0000313" key="2">
    <source>
        <dbReference type="Proteomes" id="UP001196870"/>
    </source>
</evidence>
<evidence type="ECO:0000313" key="1">
    <source>
        <dbReference type="EMBL" id="MBR0666839.1"/>
    </source>
</evidence>
<keyword evidence="2" id="KW-1185">Reference proteome</keyword>
<name>A0ABS5F2N7_9PROT</name>
<feature type="non-terminal residue" evidence="1">
    <location>
        <position position="71"/>
    </location>
</feature>
<proteinExistence type="predicted"/>
<comment type="caution">
    <text evidence="1">The sequence shown here is derived from an EMBL/GenBank/DDBJ whole genome shotgun (WGS) entry which is preliminary data.</text>
</comment>
<dbReference type="RefSeq" id="WP_211854616.1">
    <property type="nucleotide sequence ID" value="NZ_JAAGBB010000026.1"/>
</dbReference>
<protein>
    <submittedName>
        <fullName evidence="1">Uncharacterized protein</fullName>
    </submittedName>
</protein>
<organism evidence="1 2">
    <name type="scientific">Plastoroseomonas hellenica</name>
    <dbReference type="NCBI Taxonomy" id="2687306"/>
    <lineage>
        <taxon>Bacteria</taxon>
        <taxon>Pseudomonadati</taxon>
        <taxon>Pseudomonadota</taxon>
        <taxon>Alphaproteobacteria</taxon>
        <taxon>Acetobacterales</taxon>
        <taxon>Acetobacteraceae</taxon>
        <taxon>Plastoroseomonas</taxon>
    </lineage>
</organism>
<sequence>MAPDPLDVLLRLRAMELRNAKRDLGTATRALTTAEDVAARAAAAPAREEAAGADPLLLTAWMPQALAARDR</sequence>
<reference evidence="2" key="1">
    <citation type="journal article" date="2021" name="Syst. Appl. Microbiol.">
        <title>Roseomonas hellenica sp. nov., isolated from roots of wild-growing Alkanna tinctoria.</title>
        <authorList>
            <person name="Rat A."/>
            <person name="Naranjo H.D."/>
            <person name="Lebbe L."/>
            <person name="Cnockaert M."/>
            <person name="Krigas N."/>
            <person name="Grigoriadou K."/>
            <person name="Maloupa E."/>
            <person name="Willems A."/>
        </authorList>
    </citation>
    <scope>NUCLEOTIDE SEQUENCE [LARGE SCALE GENOMIC DNA]</scope>
    <source>
        <strain evidence="2">LMG 31523</strain>
    </source>
</reference>
<dbReference type="Proteomes" id="UP001196870">
    <property type="component" value="Unassembled WGS sequence"/>
</dbReference>
<dbReference type="EMBL" id="JAAGBB010000026">
    <property type="protein sequence ID" value="MBR0666839.1"/>
    <property type="molecule type" value="Genomic_DNA"/>
</dbReference>